<proteinExistence type="predicted"/>
<reference evidence="1 2" key="1">
    <citation type="submission" date="2022-04" db="EMBL/GenBank/DDBJ databases">
        <title>Positive selection, recombination, and allopatry shape intraspecific diversity of widespread and dominant cyanobacteria.</title>
        <authorList>
            <person name="Wei J."/>
            <person name="Shu W."/>
            <person name="Hu C."/>
        </authorList>
    </citation>
    <scope>NUCLEOTIDE SEQUENCE [LARGE SCALE GENOMIC DNA]</scope>
    <source>
        <strain evidence="1 2">GB2-A5</strain>
    </source>
</reference>
<evidence type="ECO:0000313" key="1">
    <source>
        <dbReference type="EMBL" id="MEP0864116.1"/>
    </source>
</evidence>
<evidence type="ECO:0000313" key="2">
    <source>
        <dbReference type="Proteomes" id="UP001442494"/>
    </source>
</evidence>
<organism evidence="1 2">
    <name type="scientific">Funiculus sociatus GB2-A5</name>
    <dbReference type="NCBI Taxonomy" id="2933946"/>
    <lineage>
        <taxon>Bacteria</taxon>
        <taxon>Bacillati</taxon>
        <taxon>Cyanobacteriota</taxon>
        <taxon>Cyanophyceae</taxon>
        <taxon>Coleofasciculales</taxon>
        <taxon>Coleofasciculaceae</taxon>
        <taxon>Funiculus</taxon>
    </lineage>
</organism>
<protein>
    <submittedName>
        <fullName evidence="1">Uncharacterized protein</fullName>
    </submittedName>
</protein>
<dbReference type="RefSeq" id="WP_190428340.1">
    <property type="nucleotide sequence ID" value="NZ_JAMPKK010000010.1"/>
</dbReference>
<sequence>MIIFKDYPEENNIDEKAGLAYANLLLPDEGQNLIEKAGFVRIRFGDNTCMPH</sequence>
<comment type="caution">
    <text evidence="1">The sequence shown here is derived from an EMBL/GenBank/DDBJ whole genome shotgun (WGS) entry which is preliminary data.</text>
</comment>
<gene>
    <name evidence="1" type="ORF">NDI37_06515</name>
</gene>
<keyword evidence="2" id="KW-1185">Reference proteome</keyword>
<dbReference type="EMBL" id="JAMPKK010000010">
    <property type="protein sequence ID" value="MEP0864116.1"/>
    <property type="molecule type" value="Genomic_DNA"/>
</dbReference>
<accession>A0ABV0JL09</accession>
<name>A0ABV0JL09_9CYAN</name>
<dbReference type="Proteomes" id="UP001442494">
    <property type="component" value="Unassembled WGS sequence"/>
</dbReference>